<comment type="caution">
    <text evidence="2">The sequence shown here is derived from an EMBL/GenBank/DDBJ whole genome shotgun (WGS) entry which is preliminary data.</text>
</comment>
<dbReference type="Pfam" id="PF09912">
    <property type="entry name" value="DUF2141"/>
    <property type="match status" value="1"/>
</dbReference>
<feature type="signal peptide" evidence="1">
    <location>
        <begin position="1"/>
        <end position="21"/>
    </location>
</feature>
<proteinExistence type="predicted"/>
<gene>
    <name evidence="2" type="ORF">G3567_06550</name>
</gene>
<reference evidence="2 3" key="1">
    <citation type="submission" date="2020-02" db="EMBL/GenBank/DDBJ databases">
        <title>Flavobacteriaceae Psychroflexus bacterium YR1-1, complete genome.</title>
        <authorList>
            <person name="Li Y."/>
            <person name="Wu S."/>
        </authorList>
    </citation>
    <scope>NUCLEOTIDE SEQUENCE [LARGE SCALE GENOMIC DNA]</scope>
    <source>
        <strain evidence="2 3">YR1-1</strain>
    </source>
</reference>
<name>A0A6B3QZV0_9FLAO</name>
<dbReference type="InterPro" id="IPR018673">
    <property type="entry name" value="DUF2141"/>
</dbReference>
<dbReference type="AlphaFoldDB" id="A0A6B3QZV0"/>
<evidence type="ECO:0000313" key="2">
    <source>
        <dbReference type="EMBL" id="NEV93806.1"/>
    </source>
</evidence>
<accession>A0A6B3QZV0</accession>
<organism evidence="2 3">
    <name type="scientific">Psychroflexus aurantiacus</name>
    <dbReference type="NCBI Taxonomy" id="2709310"/>
    <lineage>
        <taxon>Bacteria</taxon>
        <taxon>Pseudomonadati</taxon>
        <taxon>Bacteroidota</taxon>
        <taxon>Flavobacteriia</taxon>
        <taxon>Flavobacteriales</taxon>
        <taxon>Flavobacteriaceae</taxon>
        <taxon>Psychroflexus</taxon>
    </lineage>
</organism>
<evidence type="ECO:0000313" key="3">
    <source>
        <dbReference type="Proteomes" id="UP000478505"/>
    </source>
</evidence>
<keyword evidence="3" id="KW-1185">Reference proteome</keyword>
<dbReference type="Proteomes" id="UP000478505">
    <property type="component" value="Unassembled WGS sequence"/>
</dbReference>
<keyword evidence="1" id="KW-0732">Signal</keyword>
<dbReference type="EMBL" id="JAAIKD010000003">
    <property type="protein sequence ID" value="NEV93806.1"/>
    <property type="molecule type" value="Genomic_DNA"/>
</dbReference>
<sequence length="138" mass="15576">MKNLVRLALMLVMSSYQSLVAQESTSLIVEFESIENVSGTLHVGIFEKENFLKKPILGKSIEVKDSTHTVEFENLDFGVYAVSVFQDLNGNKTLDREGNGIPTEPWAMSGTPNPYAAPYWEDVKFTFEENKKIIKLKI</sequence>
<evidence type="ECO:0000256" key="1">
    <source>
        <dbReference type="SAM" id="SignalP"/>
    </source>
</evidence>
<feature type="chain" id="PRO_5025336581" evidence="1">
    <location>
        <begin position="22"/>
        <end position="138"/>
    </location>
</feature>
<protein>
    <submittedName>
        <fullName evidence="2">DUF2141 domain-containing protein</fullName>
    </submittedName>
</protein>
<dbReference type="RefSeq" id="WP_164004530.1">
    <property type="nucleotide sequence ID" value="NZ_JAAIKD010000003.1"/>
</dbReference>